<dbReference type="RefSeq" id="XP_060326352.1">
    <property type="nucleotide sequence ID" value="XM_060469992.1"/>
</dbReference>
<dbReference type="AlphaFoldDB" id="A0AA39MVJ8"/>
<reference evidence="1" key="1">
    <citation type="submission" date="2023-06" db="EMBL/GenBank/DDBJ databases">
        <authorList>
            <consortium name="Lawrence Berkeley National Laboratory"/>
            <person name="Ahrendt S."/>
            <person name="Sahu N."/>
            <person name="Indic B."/>
            <person name="Wong-Bajracharya J."/>
            <person name="Merenyi Z."/>
            <person name="Ke H.-M."/>
            <person name="Monk M."/>
            <person name="Kocsube S."/>
            <person name="Drula E."/>
            <person name="Lipzen A."/>
            <person name="Balint B."/>
            <person name="Henrissat B."/>
            <person name="Andreopoulos B."/>
            <person name="Martin F.M."/>
            <person name="Harder C.B."/>
            <person name="Rigling D."/>
            <person name="Ford K.L."/>
            <person name="Foster G.D."/>
            <person name="Pangilinan J."/>
            <person name="Papanicolaou A."/>
            <person name="Barry K."/>
            <person name="LaButti K."/>
            <person name="Viragh M."/>
            <person name="Koriabine M."/>
            <person name="Yan M."/>
            <person name="Riley R."/>
            <person name="Champramary S."/>
            <person name="Plett K.L."/>
            <person name="Tsai I.J."/>
            <person name="Slot J."/>
            <person name="Sipos G."/>
            <person name="Plett J."/>
            <person name="Nagy L.G."/>
            <person name="Grigoriev I.V."/>
        </authorList>
    </citation>
    <scope>NUCLEOTIDE SEQUENCE</scope>
    <source>
        <strain evidence="1">CCBAS 213</strain>
    </source>
</reference>
<gene>
    <name evidence="1" type="ORF">EV420DRAFT_1483497</name>
</gene>
<proteinExistence type="predicted"/>
<comment type="caution">
    <text evidence="1">The sequence shown here is derived from an EMBL/GenBank/DDBJ whole genome shotgun (WGS) entry which is preliminary data.</text>
</comment>
<keyword evidence="2" id="KW-1185">Reference proteome</keyword>
<organism evidence="1 2">
    <name type="scientific">Armillaria tabescens</name>
    <name type="common">Ringless honey mushroom</name>
    <name type="synonym">Agaricus tabescens</name>
    <dbReference type="NCBI Taxonomy" id="1929756"/>
    <lineage>
        <taxon>Eukaryota</taxon>
        <taxon>Fungi</taxon>
        <taxon>Dikarya</taxon>
        <taxon>Basidiomycota</taxon>
        <taxon>Agaricomycotina</taxon>
        <taxon>Agaricomycetes</taxon>
        <taxon>Agaricomycetidae</taxon>
        <taxon>Agaricales</taxon>
        <taxon>Marasmiineae</taxon>
        <taxon>Physalacriaceae</taxon>
        <taxon>Desarmillaria</taxon>
    </lineage>
</organism>
<evidence type="ECO:0000313" key="1">
    <source>
        <dbReference type="EMBL" id="KAK0448247.1"/>
    </source>
</evidence>
<dbReference type="GeneID" id="85353540"/>
<sequence>MASKVIFPAQYSTTKFSLICCHGHKPRILLVILDGDVYGSWIRLGNAQSDEGVTARITVRDGLKETFGDGFSMDPMAFSLKCRLQELTFGIKQGSRAGFCADVTYCVLVSKARTVRRPESRGWDGGVWRIEGDCQRRLGDAQLISHSTLSRMKTSRTQNKVYFVLKRSIAVWRARPGLFGGRDEATMEGDVWGSAVWHRKTPGHRLTRLSLDEHPGSKVSFGQVGYLFMVTSAQTNACNLILNVFVGGGGPSSFSYIASKRDLNRVQIQSLNKITSANNSLVKICVELLKRRQNKMQTRIPVCGKLLLSVVKELWSELAGITFVTIITHRKKLGKCQQSIPLLATHSQLLELSNLGPVLLILYKLVHRSLDGLTPRFLYIGFGIGGEYFGVSGHLDIQEFLVTSRRGAFLQIYQDGAPPGFLGQSAQFGYPTKKDYHAWVGMRQAYRVLDMILLLRQKGEAQGIPLISGTRVVVPQNPRRHLRLQPRTQIGVNQSLLSLNWKLGSIFRFMDICPAAEQHFWTVVQIGEGAEGHSNNQVRLPVGIVGT</sequence>
<dbReference type="Proteomes" id="UP001175211">
    <property type="component" value="Unassembled WGS sequence"/>
</dbReference>
<dbReference type="EMBL" id="JAUEPS010000042">
    <property type="protein sequence ID" value="KAK0448247.1"/>
    <property type="molecule type" value="Genomic_DNA"/>
</dbReference>
<name>A0AA39MVJ8_ARMTA</name>
<protein>
    <submittedName>
        <fullName evidence="1">Uncharacterized protein</fullName>
    </submittedName>
</protein>
<accession>A0AA39MVJ8</accession>
<evidence type="ECO:0000313" key="2">
    <source>
        <dbReference type="Proteomes" id="UP001175211"/>
    </source>
</evidence>